<organism evidence="2 3">
    <name type="scientific">Bordetella genomosp. 6</name>
    <dbReference type="NCBI Taxonomy" id="463024"/>
    <lineage>
        <taxon>Bacteria</taxon>
        <taxon>Pseudomonadati</taxon>
        <taxon>Pseudomonadota</taxon>
        <taxon>Betaproteobacteria</taxon>
        <taxon>Burkholderiales</taxon>
        <taxon>Alcaligenaceae</taxon>
        <taxon>Bordetella</taxon>
    </lineage>
</organism>
<evidence type="ECO:0000313" key="3">
    <source>
        <dbReference type="Proteomes" id="UP000216524"/>
    </source>
</evidence>
<dbReference type="EMBL" id="NEVV01000007">
    <property type="protein sequence ID" value="OZI70318.1"/>
    <property type="molecule type" value="Genomic_DNA"/>
</dbReference>
<accession>A0ABX4F7R6</accession>
<gene>
    <name evidence="2" type="ORF">CAL23_22375</name>
</gene>
<comment type="caution">
    <text evidence="2">The sequence shown here is derived from an EMBL/GenBank/DDBJ whole genome shotgun (WGS) entry which is preliminary data.</text>
</comment>
<sequence>MPVPARGTGTCRILGACPSRGDRHLPNPDSPAWSADFSGACPRRGTGTCRVLGPPGGSSAGGQAPAESWGCPEEVP</sequence>
<reference evidence="2 3" key="1">
    <citation type="submission" date="2017-05" db="EMBL/GenBank/DDBJ databases">
        <title>Complete and WGS of Bordetella genogroups.</title>
        <authorList>
            <person name="Spilker T."/>
            <person name="Lipuma J."/>
        </authorList>
    </citation>
    <scope>NUCLEOTIDE SEQUENCE [LARGE SCALE GENOMIC DNA]</scope>
    <source>
        <strain evidence="2 3">AU3139</strain>
    </source>
</reference>
<keyword evidence="3" id="KW-1185">Reference proteome</keyword>
<protein>
    <submittedName>
        <fullName evidence="2">Uncharacterized protein</fullName>
    </submittedName>
</protein>
<proteinExistence type="predicted"/>
<evidence type="ECO:0000313" key="2">
    <source>
        <dbReference type="EMBL" id="OZI70318.1"/>
    </source>
</evidence>
<name>A0ABX4F7R6_9BORD</name>
<dbReference type="Proteomes" id="UP000216524">
    <property type="component" value="Unassembled WGS sequence"/>
</dbReference>
<feature type="region of interest" description="Disordered" evidence="1">
    <location>
        <begin position="52"/>
        <end position="76"/>
    </location>
</feature>
<evidence type="ECO:0000256" key="1">
    <source>
        <dbReference type="SAM" id="MobiDB-lite"/>
    </source>
</evidence>